<protein>
    <submittedName>
        <fullName evidence="1">Uncharacterized protein</fullName>
    </submittedName>
</protein>
<dbReference type="Proteomes" id="UP001595872">
    <property type="component" value="Unassembled WGS sequence"/>
</dbReference>
<reference evidence="2" key="1">
    <citation type="journal article" date="2019" name="Int. J. Syst. Evol. Microbiol.">
        <title>The Global Catalogue of Microorganisms (GCM) 10K type strain sequencing project: providing services to taxonomists for standard genome sequencing and annotation.</title>
        <authorList>
            <consortium name="The Broad Institute Genomics Platform"/>
            <consortium name="The Broad Institute Genome Sequencing Center for Infectious Disease"/>
            <person name="Wu L."/>
            <person name="Ma J."/>
        </authorList>
    </citation>
    <scope>NUCLEOTIDE SEQUENCE [LARGE SCALE GENOMIC DNA]</scope>
    <source>
        <strain evidence="2">KLKA75</strain>
    </source>
</reference>
<evidence type="ECO:0000313" key="2">
    <source>
        <dbReference type="Proteomes" id="UP001595872"/>
    </source>
</evidence>
<organism evidence="1 2">
    <name type="scientific">Actinomadura gamaensis</name>
    <dbReference type="NCBI Taxonomy" id="1763541"/>
    <lineage>
        <taxon>Bacteria</taxon>
        <taxon>Bacillati</taxon>
        <taxon>Actinomycetota</taxon>
        <taxon>Actinomycetes</taxon>
        <taxon>Streptosporangiales</taxon>
        <taxon>Thermomonosporaceae</taxon>
        <taxon>Actinomadura</taxon>
    </lineage>
</organism>
<accession>A0ABV9U3D4</accession>
<proteinExistence type="predicted"/>
<comment type="caution">
    <text evidence="1">The sequence shown here is derived from an EMBL/GenBank/DDBJ whole genome shotgun (WGS) entry which is preliminary data.</text>
</comment>
<sequence length="51" mass="5615">MVEGGDAGVIACFAGHLNVLVLDRCRRAVMVWGNLLSVRLTRPYARDISEI</sequence>
<dbReference type="RefSeq" id="WP_378257788.1">
    <property type="nucleotide sequence ID" value="NZ_JBHSIT010000006.1"/>
</dbReference>
<name>A0ABV9U3D4_9ACTN</name>
<gene>
    <name evidence="1" type="ORF">ACFPCY_21420</name>
</gene>
<evidence type="ECO:0000313" key="1">
    <source>
        <dbReference type="EMBL" id="MFC4909895.1"/>
    </source>
</evidence>
<dbReference type="EMBL" id="JBHSIT010000006">
    <property type="protein sequence ID" value="MFC4909895.1"/>
    <property type="molecule type" value="Genomic_DNA"/>
</dbReference>
<keyword evidence="2" id="KW-1185">Reference proteome</keyword>